<reference evidence="2" key="1">
    <citation type="journal article" date="2019" name="PLoS Negl. Trop. Dis.">
        <title>Revisiting the worldwide diversity of Leptospira species in the environment.</title>
        <authorList>
            <person name="Vincent A.T."/>
            <person name="Schiettekatte O."/>
            <person name="Bourhy P."/>
            <person name="Veyrier F.J."/>
            <person name="Picardeau M."/>
        </authorList>
    </citation>
    <scope>NUCLEOTIDE SEQUENCE [LARGE SCALE GENOMIC DNA]</scope>
    <source>
        <strain evidence="2">201800278</strain>
    </source>
</reference>
<keyword evidence="2" id="KW-1185">Reference proteome</keyword>
<evidence type="ECO:0000313" key="1">
    <source>
        <dbReference type="EMBL" id="TGL03762.1"/>
    </source>
</evidence>
<gene>
    <name evidence="1" type="ORF">EHQ31_06555</name>
</gene>
<sequence length="258" mass="30264">MYFMYIDESGDPGKEIAEVGQARKGSSHYIVSGIIIPMTEWRTYLNTFVNLRRAIKQQYEIPVRLEVKGSEFINPRDNIFLKKLNRSKRIHIYQSILTDITSQMNQAKILNVVYRKENRSFGLDEDIQEDCWKFLITRFNTFLEKKGNEYGILFSDETNEPKLRGLVRKMRIYNPVPSLYSSKPRMANINQILEDPVIRKSEHSYFVQIADLIAHALYRNLYPKGSYKKYNVDCLFDILDPILLKEASKKDARGIVYV</sequence>
<dbReference type="RefSeq" id="WP_135575051.1">
    <property type="nucleotide sequence ID" value="NZ_RQFO01000009.1"/>
</dbReference>
<organism evidence="1 2">
    <name type="scientific">Leptospira montravelensis</name>
    <dbReference type="NCBI Taxonomy" id="2484961"/>
    <lineage>
        <taxon>Bacteria</taxon>
        <taxon>Pseudomonadati</taxon>
        <taxon>Spirochaetota</taxon>
        <taxon>Spirochaetia</taxon>
        <taxon>Leptospirales</taxon>
        <taxon>Leptospiraceae</taxon>
        <taxon>Leptospira</taxon>
    </lineage>
</organism>
<proteinExistence type="predicted"/>
<protein>
    <submittedName>
        <fullName evidence="1">DUF3800 domain-containing protein</fullName>
    </submittedName>
</protein>
<dbReference type="Proteomes" id="UP000297465">
    <property type="component" value="Unassembled WGS sequence"/>
</dbReference>
<evidence type="ECO:0000313" key="2">
    <source>
        <dbReference type="Proteomes" id="UP000297465"/>
    </source>
</evidence>
<accession>A0ABY2LVE5</accession>
<dbReference type="Pfam" id="PF12686">
    <property type="entry name" value="DUF3800"/>
    <property type="match status" value="1"/>
</dbReference>
<comment type="caution">
    <text evidence="1">The sequence shown here is derived from an EMBL/GenBank/DDBJ whole genome shotgun (WGS) entry which is preliminary data.</text>
</comment>
<name>A0ABY2LVE5_9LEPT</name>
<dbReference type="InterPro" id="IPR024524">
    <property type="entry name" value="DUF3800"/>
</dbReference>
<dbReference type="EMBL" id="RQFO01000009">
    <property type="protein sequence ID" value="TGL03762.1"/>
    <property type="molecule type" value="Genomic_DNA"/>
</dbReference>